<feature type="chain" id="PRO_5042060795" description="Secreted protein" evidence="2">
    <location>
        <begin position="26"/>
        <end position="138"/>
    </location>
</feature>
<evidence type="ECO:0000256" key="2">
    <source>
        <dbReference type="SAM" id="SignalP"/>
    </source>
</evidence>
<comment type="caution">
    <text evidence="3">The sequence shown here is derived from an EMBL/GenBank/DDBJ whole genome shotgun (WGS) entry which is preliminary data.</text>
</comment>
<keyword evidence="4" id="KW-1185">Reference proteome</keyword>
<feature type="compositionally biased region" description="Basic and acidic residues" evidence="1">
    <location>
        <begin position="40"/>
        <end position="50"/>
    </location>
</feature>
<keyword evidence="2" id="KW-0732">Signal</keyword>
<organism evidence="3 4">
    <name type="scientific">Anisodus tanguticus</name>
    <dbReference type="NCBI Taxonomy" id="243964"/>
    <lineage>
        <taxon>Eukaryota</taxon>
        <taxon>Viridiplantae</taxon>
        <taxon>Streptophyta</taxon>
        <taxon>Embryophyta</taxon>
        <taxon>Tracheophyta</taxon>
        <taxon>Spermatophyta</taxon>
        <taxon>Magnoliopsida</taxon>
        <taxon>eudicotyledons</taxon>
        <taxon>Gunneridae</taxon>
        <taxon>Pentapetalae</taxon>
        <taxon>asterids</taxon>
        <taxon>lamiids</taxon>
        <taxon>Solanales</taxon>
        <taxon>Solanaceae</taxon>
        <taxon>Solanoideae</taxon>
        <taxon>Hyoscyameae</taxon>
        <taxon>Anisodus</taxon>
    </lineage>
</organism>
<protein>
    <recommendedName>
        <fullName evidence="5">Secreted protein</fullName>
    </recommendedName>
</protein>
<feature type="signal peptide" evidence="2">
    <location>
        <begin position="1"/>
        <end position="25"/>
    </location>
</feature>
<evidence type="ECO:0000313" key="3">
    <source>
        <dbReference type="EMBL" id="KAK4357897.1"/>
    </source>
</evidence>
<evidence type="ECO:0000313" key="4">
    <source>
        <dbReference type="Proteomes" id="UP001291623"/>
    </source>
</evidence>
<dbReference type="AlphaFoldDB" id="A0AAE1RUZ3"/>
<sequence>MNLKTFSLFFSACFVLILCLSSTTSGTLQGYRGSGYKIPEGLRPERRIQAEKSTSPPGGGAGNKMEMPSHRSTTAPSATEQSPPGQENNRTHILAGRPENWCCRHGGDSSVSCPIVSRSEPQCLIFLKCSWEMTQLVF</sequence>
<evidence type="ECO:0008006" key="5">
    <source>
        <dbReference type="Google" id="ProtNLM"/>
    </source>
</evidence>
<accession>A0AAE1RUZ3</accession>
<feature type="compositionally biased region" description="Polar residues" evidence="1">
    <location>
        <begin position="70"/>
        <end position="88"/>
    </location>
</feature>
<feature type="region of interest" description="Disordered" evidence="1">
    <location>
        <begin position="33"/>
        <end position="92"/>
    </location>
</feature>
<reference evidence="3" key="1">
    <citation type="submission" date="2023-12" db="EMBL/GenBank/DDBJ databases">
        <title>Genome assembly of Anisodus tanguticus.</title>
        <authorList>
            <person name="Wang Y.-J."/>
        </authorList>
    </citation>
    <scope>NUCLEOTIDE SEQUENCE</scope>
    <source>
        <strain evidence="3">KB-2021</strain>
        <tissue evidence="3">Leaf</tissue>
    </source>
</reference>
<name>A0AAE1RUZ3_9SOLA</name>
<dbReference type="Proteomes" id="UP001291623">
    <property type="component" value="Unassembled WGS sequence"/>
</dbReference>
<proteinExistence type="predicted"/>
<gene>
    <name evidence="3" type="ORF">RND71_023507</name>
</gene>
<evidence type="ECO:0000256" key="1">
    <source>
        <dbReference type="SAM" id="MobiDB-lite"/>
    </source>
</evidence>
<dbReference type="EMBL" id="JAVYJV010000012">
    <property type="protein sequence ID" value="KAK4357897.1"/>
    <property type="molecule type" value="Genomic_DNA"/>
</dbReference>